<dbReference type="Pfam" id="PF04328">
    <property type="entry name" value="Sel_put"/>
    <property type="match status" value="1"/>
</dbReference>
<dbReference type="PANTHER" id="PTHR38453:SF1">
    <property type="entry name" value="CYTOPLASMIC PROTEIN"/>
    <property type="match status" value="1"/>
</dbReference>
<dbReference type="Proteomes" id="UP000266796">
    <property type="component" value="Chromosome"/>
</dbReference>
<organism evidence="1 2">
    <name type="scientific">Candidatus Kinetoplastidibacterium kentomonadis</name>
    <dbReference type="NCBI Taxonomy" id="1576550"/>
    <lineage>
        <taxon>Bacteria</taxon>
        <taxon>Pseudomonadati</taxon>
        <taxon>Pseudomonadota</taxon>
        <taxon>Betaproteobacteria</taxon>
        <taxon>Candidatus Kinetoplastidibacterium</taxon>
    </lineage>
</organism>
<evidence type="ECO:0000313" key="2">
    <source>
        <dbReference type="Proteomes" id="UP000266796"/>
    </source>
</evidence>
<dbReference type="OrthoDB" id="9814284at2"/>
<dbReference type="InterPro" id="IPR007423">
    <property type="entry name" value="Sel_put"/>
</dbReference>
<dbReference type="RefSeq" id="WP_108673859.1">
    <property type="nucleotide sequence ID" value="NZ_CP025628.1"/>
</dbReference>
<dbReference type="KEGG" id="kso:CKSOR_00329"/>
<evidence type="ECO:0008006" key="3">
    <source>
        <dbReference type="Google" id="ProtNLM"/>
    </source>
</evidence>
<proteinExistence type="predicted"/>
<dbReference type="AlphaFoldDB" id="A0A3S7J9V4"/>
<keyword evidence="2" id="KW-1185">Reference proteome</keyword>
<dbReference type="EMBL" id="CP025628">
    <property type="protein sequence ID" value="AWD32450.1"/>
    <property type="molecule type" value="Genomic_DNA"/>
</dbReference>
<reference evidence="1 2" key="1">
    <citation type="journal article" date="2018" name="Parasitology">
        <title>The reduced genome of Candidatus Kinetoplastibacterium sorsogonicusi, the endosymbiont of Kentomonas sorsogonicus (Trypanosomatidae): loss of the haem-synthesis pathway.</title>
        <authorList>
            <person name="Silva F.M."/>
            <person name="Kostygov A.Y."/>
            <person name="Spodareva V.V."/>
            <person name="Butenko A."/>
            <person name="Tossou R."/>
            <person name="Lukes J."/>
            <person name="Yurchenko V."/>
            <person name="Alves J.M.P."/>
        </authorList>
    </citation>
    <scope>NUCLEOTIDE SEQUENCE [LARGE SCALE GENOMIC DNA]</scope>
    <source>
        <strain evidence="1 2">MF-08</strain>
    </source>
</reference>
<accession>A0A3S7J9V4</accession>
<protein>
    <recommendedName>
        <fullName evidence="3">YbdD/YjiX family protein</fullName>
    </recommendedName>
</protein>
<evidence type="ECO:0000313" key="1">
    <source>
        <dbReference type="EMBL" id="AWD32450.1"/>
    </source>
</evidence>
<gene>
    <name evidence="1" type="ORF">CKSOR_00329</name>
</gene>
<dbReference type="PANTHER" id="PTHR38453">
    <property type="entry name" value="CYTOPLASMIC PROTEIN-RELATED"/>
    <property type="match status" value="1"/>
</dbReference>
<name>A0A3S7J9V4_9PROT</name>
<sequence>MLFNNIKNFKLKIIISYHYFTKTLKMIIGIPDYENYLLHMKNKHPNIKPMNYEEFFKNRQISRYGSNGVVKCC</sequence>